<gene>
    <name evidence="1" type="ORF">HaLaN_20693</name>
</gene>
<feature type="non-terminal residue" evidence="1">
    <location>
        <position position="170"/>
    </location>
</feature>
<sequence length="170" mass="18348">MELKCGDDGAQPLLLKHPQWSQLPSSGGVEPPVWVCSFLCPPKAQCFLQLKCYGIANAHSLGSDSSMESTEPPRKLAVLGLPWETSCAQQALAAEHTIDGRRCEAKVAVPKGDPMPPRTTRIFVARIPSTVTELQFPLRVIKAETAVSAEGQCDPPQGLDVYSTVDVYST</sequence>
<dbReference type="EMBL" id="BLLF01002198">
    <property type="protein sequence ID" value="GFH23130.1"/>
    <property type="molecule type" value="Genomic_DNA"/>
</dbReference>
<evidence type="ECO:0000313" key="1">
    <source>
        <dbReference type="EMBL" id="GFH23130.1"/>
    </source>
</evidence>
<keyword evidence="2" id="KW-1185">Reference proteome</keyword>
<proteinExistence type="predicted"/>
<accession>A0A699ZPP4</accession>
<reference evidence="1 2" key="1">
    <citation type="submission" date="2020-02" db="EMBL/GenBank/DDBJ databases">
        <title>Draft genome sequence of Haematococcus lacustris strain NIES-144.</title>
        <authorList>
            <person name="Morimoto D."/>
            <person name="Nakagawa S."/>
            <person name="Yoshida T."/>
            <person name="Sawayama S."/>
        </authorList>
    </citation>
    <scope>NUCLEOTIDE SEQUENCE [LARGE SCALE GENOMIC DNA]</scope>
    <source>
        <strain evidence="1 2">NIES-144</strain>
    </source>
</reference>
<name>A0A699ZPP4_HAELA</name>
<comment type="caution">
    <text evidence="1">The sequence shown here is derived from an EMBL/GenBank/DDBJ whole genome shotgun (WGS) entry which is preliminary data.</text>
</comment>
<organism evidence="1 2">
    <name type="scientific">Haematococcus lacustris</name>
    <name type="common">Green alga</name>
    <name type="synonym">Haematococcus pluvialis</name>
    <dbReference type="NCBI Taxonomy" id="44745"/>
    <lineage>
        <taxon>Eukaryota</taxon>
        <taxon>Viridiplantae</taxon>
        <taxon>Chlorophyta</taxon>
        <taxon>core chlorophytes</taxon>
        <taxon>Chlorophyceae</taxon>
        <taxon>CS clade</taxon>
        <taxon>Chlamydomonadales</taxon>
        <taxon>Haematococcaceae</taxon>
        <taxon>Haematococcus</taxon>
    </lineage>
</organism>
<dbReference type="AlphaFoldDB" id="A0A699ZPP4"/>
<protein>
    <recommendedName>
        <fullName evidence="3">RRM domain-containing protein</fullName>
    </recommendedName>
</protein>
<evidence type="ECO:0000313" key="2">
    <source>
        <dbReference type="Proteomes" id="UP000485058"/>
    </source>
</evidence>
<dbReference type="Proteomes" id="UP000485058">
    <property type="component" value="Unassembled WGS sequence"/>
</dbReference>
<evidence type="ECO:0008006" key="3">
    <source>
        <dbReference type="Google" id="ProtNLM"/>
    </source>
</evidence>